<reference evidence="2" key="1">
    <citation type="journal article" date="2015" name="Nature">
        <title>Complex archaea that bridge the gap between prokaryotes and eukaryotes.</title>
        <authorList>
            <person name="Spang A."/>
            <person name="Saw J.H."/>
            <person name="Jorgensen S.L."/>
            <person name="Zaremba-Niedzwiedzka K."/>
            <person name="Martijn J."/>
            <person name="Lind A.E."/>
            <person name="van Eijk R."/>
            <person name="Schleper C."/>
            <person name="Guy L."/>
            <person name="Ettema T.J."/>
        </authorList>
    </citation>
    <scope>NUCLEOTIDE SEQUENCE</scope>
</reference>
<gene>
    <name evidence="2" type="ORF">LCGC14_1337300</name>
</gene>
<feature type="transmembrane region" description="Helical" evidence="1">
    <location>
        <begin position="73"/>
        <end position="90"/>
    </location>
</feature>
<proteinExistence type="predicted"/>
<keyword evidence="1" id="KW-0812">Transmembrane</keyword>
<keyword evidence="1" id="KW-1133">Transmembrane helix</keyword>
<sequence length="102" mass="11800">MPDYLIYLLVLGAALGLYLLMPETFYFLVPLYIGVTFYLFCNVFRVGNAPEALWYTVFIAVSLLTFTSPYLYLFLILVVCVPLQVGIIIWRQRTRNAYPRSS</sequence>
<protein>
    <submittedName>
        <fullName evidence="2">Uncharacterized protein</fullName>
    </submittedName>
</protein>
<name>A0A0F9MVK3_9ZZZZ</name>
<evidence type="ECO:0000313" key="2">
    <source>
        <dbReference type="EMBL" id="KKM80690.1"/>
    </source>
</evidence>
<accession>A0A0F9MVK3</accession>
<dbReference type="AlphaFoldDB" id="A0A0F9MVK3"/>
<organism evidence="2">
    <name type="scientific">marine sediment metagenome</name>
    <dbReference type="NCBI Taxonomy" id="412755"/>
    <lineage>
        <taxon>unclassified sequences</taxon>
        <taxon>metagenomes</taxon>
        <taxon>ecological metagenomes</taxon>
    </lineage>
</organism>
<feature type="transmembrane region" description="Helical" evidence="1">
    <location>
        <begin position="27"/>
        <end position="45"/>
    </location>
</feature>
<keyword evidence="1" id="KW-0472">Membrane</keyword>
<feature type="transmembrane region" description="Helical" evidence="1">
    <location>
        <begin position="5"/>
        <end position="21"/>
    </location>
</feature>
<evidence type="ECO:0000256" key="1">
    <source>
        <dbReference type="SAM" id="Phobius"/>
    </source>
</evidence>
<comment type="caution">
    <text evidence="2">The sequence shown here is derived from an EMBL/GenBank/DDBJ whole genome shotgun (WGS) entry which is preliminary data.</text>
</comment>
<dbReference type="EMBL" id="LAZR01008141">
    <property type="protein sequence ID" value="KKM80690.1"/>
    <property type="molecule type" value="Genomic_DNA"/>
</dbReference>